<dbReference type="InterPro" id="IPR036271">
    <property type="entry name" value="Tet_transcr_reg_TetR-rel_C_sf"/>
</dbReference>
<feature type="region of interest" description="Disordered" evidence="6">
    <location>
        <begin position="210"/>
        <end position="243"/>
    </location>
</feature>
<dbReference type="Pfam" id="PF00440">
    <property type="entry name" value="TetR_N"/>
    <property type="match status" value="1"/>
</dbReference>
<name>A0ABP8HEY9_9BURK</name>
<evidence type="ECO:0000256" key="3">
    <source>
        <dbReference type="ARBA" id="ARBA00023125"/>
    </source>
</evidence>
<feature type="compositionally biased region" description="Basic residues" evidence="6">
    <location>
        <begin position="228"/>
        <end position="243"/>
    </location>
</feature>
<proteinExistence type="predicted"/>
<dbReference type="RefSeq" id="WP_345537210.1">
    <property type="nucleotide sequence ID" value="NZ_BAABGJ010000013.1"/>
</dbReference>
<evidence type="ECO:0000256" key="6">
    <source>
        <dbReference type="SAM" id="MobiDB-lite"/>
    </source>
</evidence>
<dbReference type="InterPro" id="IPR050109">
    <property type="entry name" value="HTH-type_TetR-like_transc_reg"/>
</dbReference>
<dbReference type="Pfam" id="PF17932">
    <property type="entry name" value="TetR_C_24"/>
    <property type="match status" value="1"/>
</dbReference>
<evidence type="ECO:0000313" key="8">
    <source>
        <dbReference type="EMBL" id="GAA4338426.1"/>
    </source>
</evidence>
<accession>A0ABP8HEY9</accession>
<protein>
    <submittedName>
        <fullName evidence="8">TetR/AcrR family transcriptional regulator</fullName>
    </submittedName>
</protein>
<dbReference type="Gene3D" id="1.10.357.10">
    <property type="entry name" value="Tetracycline Repressor, domain 2"/>
    <property type="match status" value="1"/>
</dbReference>
<dbReference type="PANTHER" id="PTHR30055">
    <property type="entry name" value="HTH-TYPE TRANSCRIPTIONAL REGULATOR RUTR"/>
    <property type="match status" value="1"/>
</dbReference>
<evidence type="ECO:0000256" key="4">
    <source>
        <dbReference type="ARBA" id="ARBA00023163"/>
    </source>
</evidence>
<dbReference type="EMBL" id="BAABGJ010000013">
    <property type="protein sequence ID" value="GAA4338426.1"/>
    <property type="molecule type" value="Genomic_DNA"/>
</dbReference>
<dbReference type="InterPro" id="IPR001647">
    <property type="entry name" value="HTH_TetR"/>
</dbReference>
<evidence type="ECO:0000313" key="9">
    <source>
        <dbReference type="Proteomes" id="UP001500975"/>
    </source>
</evidence>
<evidence type="ECO:0000256" key="1">
    <source>
        <dbReference type="ARBA" id="ARBA00022491"/>
    </source>
</evidence>
<sequence length="243" mass="26802">MRHEANTAERWGSALLPSPDEQRLAKRQALMRQAAMAFRERGFYATSMEHIATALGVTKGALYRYISNKQEILFECFLSSSRIGDAALEVAASTQGSGLRKLSAFIVHFVTHYLEHNTAGGAMVDIDALFPEQRQQIIAGRDRVDRELRRYVMQGIEDGSIVTRDHKLAELTLMGSINWIPSWYTPGGRWTPRDVAEAVAEIFVRGLQASSAPAVTSPATPSAEAGKKARTPKPPKRAPKTAH</sequence>
<dbReference type="SUPFAM" id="SSF48498">
    <property type="entry name" value="Tetracyclin repressor-like, C-terminal domain"/>
    <property type="match status" value="1"/>
</dbReference>
<keyword evidence="2" id="KW-0805">Transcription regulation</keyword>
<keyword evidence="1" id="KW-0678">Repressor</keyword>
<feature type="compositionally biased region" description="Low complexity" evidence="6">
    <location>
        <begin position="210"/>
        <end position="224"/>
    </location>
</feature>
<comment type="caution">
    <text evidence="8">The sequence shown here is derived from an EMBL/GenBank/DDBJ whole genome shotgun (WGS) entry which is preliminary data.</text>
</comment>
<dbReference type="PANTHER" id="PTHR30055:SF175">
    <property type="entry name" value="HTH-TYPE TRANSCRIPTIONAL REPRESSOR KSTR2"/>
    <property type="match status" value="1"/>
</dbReference>
<keyword evidence="9" id="KW-1185">Reference proteome</keyword>
<organism evidence="8 9">
    <name type="scientific">Variovorax defluvii</name>
    <dbReference type="NCBI Taxonomy" id="913761"/>
    <lineage>
        <taxon>Bacteria</taxon>
        <taxon>Pseudomonadati</taxon>
        <taxon>Pseudomonadota</taxon>
        <taxon>Betaproteobacteria</taxon>
        <taxon>Burkholderiales</taxon>
        <taxon>Comamonadaceae</taxon>
        <taxon>Variovorax</taxon>
    </lineage>
</organism>
<keyword evidence="4" id="KW-0804">Transcription</keyword>
<evidence type="ECO:0000256" key="2">
    <source>
        <dbReference type="ARBA" id="ARBA00023015"/>
    </source>
</evidence>
<feature type="domain" description="HTH tetR-type" evidence="7">
    <location>
        <begin position="24"/>
        <end position="84"/>
    </location>
</feature>
<dbReference type="SUPFAM" id="SSF46689">
    <property type="entry name" value="Homeodomain-like"/>
    <property type="match status" value="1"/>
</dbReference>
<dbReference type="InterPro" id="IPR009057">
    <property type="entry name" value="Homeodomain-like_sf"/>
</dbReference>
<dbReference type="Proteomes" id="UP001500975">
    <property type="component" value="Unassembled WGS sequence"/>
</dbReference>
<feature type="DNA-binding region" description="H-T-H motif" evidence="5">
    <location>
        <begin position="47"/>
        <end position="66"/>
    </location>
</feature>
<evidence type="ECO:0000259" key="7">
    <source>
        <dbReference type="PROSITE" id="PS50977"/>
    </source>
</evidence>
<dbReference type="InterPro" id="IPR041490">
    <property type="entry name" value="KstR2_TetR_C"/>
</dbReference>
<evidence type="ECO:0000256" key="5">
    <source>
        <dbReference type="PROSITE-ProRule" id="PRU00335"/>
    </source>
</evidence>
<gene>
    <name evidence="8" type="ORF">GCM10023165_17090</name>
</gene>
<reference evidence="9" key="1">
    <citation type="journal article" date="2019" name="Int. J. Syst. Evol. Microbiol.">
        <title>The Global Catalogue of Microorganisms (GCM) 10K type strain sequencing project: providing services to taxonomists for standard genome sequencing and annotation.</title>
        <authorList>
            <consortium name="The Broad Institute Genomics Platform"/>
            <consortium name="The Broad Institute Genome Sequencing Center for Infectious Disease"/>
            <person name="Wu L."/>
            <person name="Ma J."/>
        </authorList>
    </citation>
    <scope>NUCLEOTIDE SEQUENCE [LARGE SCALE GENOMIC DNA]</scope>
    <source>
        <strain evidence="9">JCM 17804</strain>
    </source>
</reference>
<dbReference type="PROSITE" id="PS50977">
    <property type="entry name" value="HTH_TETR_2"/>
    <property type="match status" value="1"/>
</dbReference>
<dbReference type="Gene3D" id="1.10.10.60">
    <property type="entry name" value="Homeodomain-like"/>
    <property type="match status" value="1"/>
</dbReference>
<keyword evidence="3 5" id="KW-0238">DNA-binding</keyword>
<dbReference type="PRINTS" id="PR00455">
    <property type="entry name" value="HTHTETR"/>
</dbReference>